<evidence type="ECO:0000256" key="2">
    <source>
        <dbReference type="ARBA" id="ARBA00004123"/>
    </source>
</evidence>
<comment type="catalytic activity">
    <reaction evidence="1">
        <text>S-ubiquitinyl-[E2 ubiquitin-conjugating enzyme]-L-cysteine + [acceptor protein]-L-lysine = [E2 ubiquitin-conjugating enzyme]-L-cysteine + N(6)-ubiquitinyl-[acceptor protein]-L-lysine.</text>
        <dbReference type="EC" id="2.3.2.27"/>
    </reaction>
</comment>
<proteinExistence type="inferred from homology"/>
<sequence length="1060" mass="119628">MSDEEIRQKRIKRLEALAAQNGASSRNASPAPQPSSEKTGSGSGAQRSTTASNASSQVQSRAQSPTPQAPQSPRADSPANGKPSSPAPAPTVSFEQWQDRTISEALRVSLSPVDEEKNGCIYLKGLAEDLEQEDGTKLLSVDAMDQVLWYRLTETKCLPAPFDYLWSSWTRAVNARKLVKAKDPERERKLQVLNDIQSFCLRYTALITTTDMVSADTPQQTADRLVAKAYSGSGPWDFLAAVVEMAAAEETLIDFLNPVMTRLSQSLAKVTYSGDYKAYLLTLETILSSKAVAGIFTKLDGFAIPDNASAPTIASTTLLGPFLALSPLDQSCRGKNFPSPDVLSPRDIQRYSSDIESEYHVVLDRLFQMCNRIVRGSVESRMDLMRYFGKILDMNHKRVAIHVTPDQVSPDGFMFNITYVLVKLSEPFSDMFGAKMDKINLEYFRHKDCVIDISDETKIQADQEAADQYFASKAEDESNFITHAFFLTVGYVHYGNGGLIQQQSTLKRLIEGHRDKLARLELELERWKGTSQEPVVRSVLDRLKNYSVELKSSKLTVDSVLYDRVVQKLLVNFTIFTFMVLIRAAEPAHTYPVKGQDLKLPFPEEAPMPFRTLPEYAMESGLNYLLFLLRYMPQEVVHGSIDKVLVFCVTFLTNTSYVKNPYLKSKLVEFLFFGALENMQGGPGFMVHLFDTDPVSLEHLLHALMKFYIEVEQTGTSSQFYDKFNSRHYISRVIKVIWANNRYRDKLEKESKEDVHFFVQFVALLLNDATYLFDESLAKLAEIHNLQKEVPAIAPADEDQAAAERRQNLASAERQATSYMQLTNESVDLLQLFTSAIPKAFSTPEIVDRLAAMMDYNLAALVGPKCGTLKVQNPEKYFFNPRELLSVLCEVYLNLQKEEQFMKAVARDGRSFDPRNFERAHSILSKWALKTADKLDQWKTLTDKAVRIKNEDEAGELELGEIPDEFLDPLMFTLMEEPVILPSSKVTIDLGTIKSHLLNDPKDPFNRAPLKIEDVVPNTELKQQIKDFKKQRREEFLKAKEAKQNADEGAGDEANRMDTD</sequence>
<dbReference type="InterPro" id="IPR045132">
    <property type="entry name" value="UBE4"/>
</dbReference>
<reference evidence="14" key="1">
    <citation type="submission" date="2014-02" db="EMBL/GenBank/DDBJ databases">
        <authorList>
            <person name="Genoscope - CEA"/>
        </authorList>
    </citation>
    <scope>NUCLEOTIDE SEQUENCE</scope>
    <source>
        <strain evidence="14">LS3</strain>
    </source>
</reference>
<feature type="coiled-coil region" evidence="11">
    <location>
        <begin position="503"/>
        <end position="530"/>
    </location>
</feature>
<evidence type="ECO:0000256" key="11">
    <source>
        <dbReference type="SAM" id="Coils"/>
    </source>
</evidence>
<feature type="compositionally biased region" description="Polar residues" evidence="12">
    <location>
        <begin position="21"/>
        <end position="58"/>
    </location>
</feature>
<evidence type="ECO:0000313" key="14">
    <source>
        <dbReference type="EMBL" id="CDP35185.1"/>
    </source>
</evidence>
<dbReference type="GO" id="GO:0006511">
    <property type="term" value="P:ubiquitin-dependent protein catabolic process"/>
    <property type="evidence" value="ECO:0007669"/>
    <property type="project" value="InterPro"/>
</dbReference>
<dbReference type="PROSITE" id="PS51698">
    <property type="entry name" value="U_BOX"/>
    <property type="match status" value="1"/>
</dbReference>
<dbReference type="GO" id="GO:0000209">
    <property type="term" value="P:protein polyubiquitination"/>
    <property type="evidence" value="ECO:0007669"/>
    <property type="project" value="TreeGrafter"/>
</dbReference>
<feature type="compositionally biased region" description="Low complexity" evidence="12">
    <location>
        <begin position="59"/>
        <end position="75"/>
    </location>
</feature>
<feature type="domain" description="U-box" evidence="13">
    <location>
        <begin position="961"/>
        <end position="1035"/>
    </location>
</feature>
<protein>
    <recommendedName>
        <fullName evidence="6">RING-type E3 ubiquitin transferase</fullName>
        <ecNumber evidence="6">2.3.2.27</ecNumber>
    </recommendedName>
</protein>
<keyword evidence="9" id="KW-0833">Ubl conjugation pathway</keyword>
<dbReference type="PANTHER" id="PTHR13931">
    <property type="entry name" value="UBIQUITINATION FACTOR E4"/>
    <property type="match status" value="1"/>
</dbReference>
<name>A0A060T298_BLAAD</name>
<evidence type="ECO:0000256" key="1">
    <source>
        <dbReference type="ARBA" id="ARBA00000900"/>
    </source>
</evidence>
<keyword evidence="10" id="KW-0539">Nucleus</keyword>
<dbReference type="GO" id="GO:0034450">
    <property type="term" value="F:ubiquitin-ubiquitin ligase activity"/>
    <property type="evidence" value="ECO:0007669"/>
    <property type="project" value="InterPro"/>
</dbReference>
<keyword evidence="11" id="KW-0175">Coiled coil</keyword>
<dbReference type="InterPro" id="IPR019474">
    <property type="entry name" value="Ub_conjug_fac_E4_core"/>
</dbReference>
<evidence type="ECO:0000259" key="13">
    <source>
        <dbReference type="PROSITE" id="PS51698"/>
    </source>
</evidence>
<comment type="pathway">
    <text evidence="4">Protein modification; protein ubiquitination.</text>
</comment>
<dbReference type="EMBL" id="HG937693">
    <property type="protein sequence ID" value="CDP35185.1"/>
    <property type="molecule type" value="Genomic_DNA"/>
</dbReference>
<dbReference type="PANTHER" id="PTHR13931:SF2">
    <property type="entry name" value="UBIQUITIN CONJUGATION FACTOR E4 B"/>
    <property type="match status" value="1"/>
</dbReference>
<evidence type="ECO:0000256" key="10">
    <source>
        <dbReference type="ARBA" id="ARBA00023242"/>
    </source>
</evidence>
<dbReference type="AlphaFoldDB" id="A0A060T298"/>
<dbReference type="GO" id="GO:0005737">
    <property type="term" value="C:cytoplasm"/>
    <property type="evidence" value="ECO:0007669"/>
    <property type="project" value="UniProtKB-SubCell"/>
</dbReference>
<evidence type="ECO:0000256" key="6">
    <source>
        <dbReference type="ARBA" id="ARBA00012483"/>
    </source>
</evidence>
<gene>
    <name evidence="14" type="ORF">GNLVRS02_ARAD1C29590g</name>
</gene>
<evidence type="ECO:0000256" key="5">
    <source>
        <dbReference type="ARBA" id="ARBA00007434"/>
    </source>
</evidence>
<dbReference type="SMART" id="SM00504">
    <property type="entry name" value="Ubox"/>
    <property type="match status" value="1"/>
</dbReference>
<feature type="region of interest" description="Disordered" evidence="12">
    <location>
        <begin position="1036"/>
        <end position="1060"/>
    </location>
</feature>
<evidence type="ECO:0000256" key="4">
    <source>
        <dbReference type="ARBA" id="ARBA00004906"/>
    </source>
</evidence>
<comment type="similarity">
    <text evidence="5">Belongs to the ubiquitin conjugation factor E4 family.</text>
</comment>
<comment type="subcellular location">
    <subcellularLocation>
        <location evidence="3">Cytoplasm</location>
    </subcellularLocation>
    <subcellularLocation>
        <location evidence="2">Nucleus</location>
    </subcellularLocation>
</comment>
<keyword evidence="7" id="KW-0963">Cytoplasm</keyword>
<dbReference type="UniPathway" id="UPA00143"/>
<dbReference type="EC" id="2.3.2.27" evidence="6"/>
<dbReference type="GO" id="GO:0000151">
    <property type="term" value="C:ubiquitin ligase complex"/>
    <property type="evidence" value="ECO:0007669"/>
    <property type="project" value="InterPro"/>
</dbReference>
<dbReference type="SUPFAM" id="SSF57850">
    <property type="entry name" value="RING/U-box"/>
    <property type="match status" value="1"/>
</dbReference>
<dbReference type="GO" id="GO:0036503">
    <property type="term" value="P:ERAD pathway"/>
    <property type="evidence" value="ECO:0007669"/>
    <property type="project" value="InterPro"/>
</dbReference>
<evidence type="ECO:0000256" key="8">
    <source>
        <dbReference type="ARBA" id="ARBA00022679"/>
    </source>
</evidence>
<reference evidence="14" key="2">
    <citation type="submission" date="2014-06" db="EMBL/GenBank/DDBJ databases">
        <title>The complete genome of Blastobotrys (Arxula) adeninivorans LS3 - a yeast of biotechnological interest.</title>
        <authorList>
            <person name="Kunze G."/>
            <person name="Gaillardin C."/>
            <person name="Czernicka M."/>
            <person name="Durrens P."/>
            <person name="Martin T."/>
            <person name="Boer E."/>
            <person name="Gabaldon T."/>
            <person name="Cruz J."/>
            <person name="Talla E."/>
            <person name="Marck C."/>
            <person name="Goffeau A."/>
            <person name="Barbe V."/>
            <person name="Baret P."/>
            <person name="Baronian K."/>
            <person name="Beier S."/>
            <person name="Bleykasten C."/>
            <person name="Bode R."/>
            <person name="Casaregola S."/>
            <person name="Despons L."/>
            <person name="Fairhead C."/>
            <person name="Giersberg M."/>
            <person name="Gierski P."/>
            <person name="Hahnel U."/>
            <person name="Hartmann A."/>
            <person name="Jankowska D."/>
            <person name="Jubin C."/>
            <person name="Jung P."/>
            <person name="Lafontaine I."/>
            <person name="Leh-Louis V."/>
            <person name="Lemaire M."/>
            <person name="Marcet-Houben M."/>
            <person name="Mascher M."/>
            <person name="Morel G."/>
            <person name="Richard G.-F."/>
            <person name="Riechen J."/>
            <person name="Sacerdot C."/>
            <person name="Sarkar A."/>
            <person name="Savel G."/>
            <person name="Schacherer J."/>
            <person name="Sherman D."/>
            <person name="Straub M.-L."/>
            <person name="Stein N."/>
            <person name="Thierry A."/>
            <person name="Trautwein-Schult A."/>
            <person name="Westhof E."/>
            <person name="Worch S."/>
            <person name="Dujon B."/>
            <person name="Souciet J.-L."/>
            <person name="Wincker P."/>
            <person name="Scholz U."/>
            <person name="Neuveglise N."/>
        </authorList>
    </citation>
    <scope>NUCLEOTIDE SEQUENCE</scope>
    <source>
        <strain evidence="14">LS3</strain>
    </source>
</reference>
<dbReference type="PhylomeDB" id="A0A060T298"/>
<dbReference type="InterPro" id="IPR013083">
    <property type="entry name" value="Znf_RING/FYVE/PHD"/>
</dbReference>
<organism evidence="14">
    <name type="scientific">Blastobotrys adeninivorans</name>
    <name type="common">Yeast</name>
    <name type="synonym">Arxula adeninivorans</name>
    <dbReference type="NCBI Taxonomy" id="409370"/>
    <lineage>
        <taxon>Eukaryota</taxon>
        <taxon>Fungi</taxon>
        <taxon>Dikarya</taxon>
        <taxon>Ascomycota</taxon>
        <taxon>Saccharomycotina</taxon>
        <taxon>Dipodascomycetes</taxon>
        <taxon>Dipodascales</taxon>
        <taxon>Trichomonascaceae</taxon>
        <taxon>Blastobotrys</taxon>
    </lineage>
</organism>
<dbReference type="GO" id="GO:0005634">
    <property type="term" value="C:nucleus"/>
    <property type="evidence" value="ECO:0007669"/>
    <property type="project" value="UniProtKB-SubCell"/>
</dbReference>
<feature type="region of interest" description="Disordered" evidence="12">
    <location>
        <begin position="1"/>
        <end position="94"/>
    </location>
</feature>
<evidence type="ECO:0000256" key="12">
    <source>
        <dbReference type="SAM" id="MobiDB-lite"/>
    </source>
</evidence>
<evidence type="ECO:0000256" key="3">
    <source>
        <dbReference type="ARBA" id="ARBA00004496"/>
    </source>
</evidence>
<dbReference type="CDD" id="cd16657">
    <property type="entry name" value="RING-Ubox_UBE4A"/>
    <property type="match status" value="1"/>
</dbReference>
<dbReference type="FunFam" id="3.30.40.10:FF:000055">
    <property type="entry name" value="Ubiquitin conjugation factor e4 a"/>
    <property type="match status" value="1"/>
</dbReference>
<dbReference type="Gene3D" id="3.30.40.10">
    <property type="entry name" value="Zinc/RING finger domain, C3HC4 (zinc finger)"/>
    <property type="match status" value="1"/>
</dbReference>
<evidence type="ECO:0000256" key="9">
    <source>
        <dbReference type="ARBA" id="ARBA00022786"/>
    </source>
</evidence>
<feature type="compositionally biased region" description="Basic and acidic residues" evidence="12">
    <location>
        <begin position="1036"/>
        <end position="1046"/>
    </location>
</feature>
<dbReference type="Pfam" id="PF10408">
    <property type="entry name" value="Ufd2P_core"/>
    <property type="match status" value="1"/>
</dbReference>
<dbReference type="InterPro" id="IPR003613">
    <property type="entry name" value="Ubox_domain"/>
</dbReference>
<accession>A0A060T298</accession>
<evidence type="ECO:0000256" key="7">
    <source>
        <dbReference type="ARBA" id="ARBA00022490"/>
    </source>
</evidence>
<keyword evidence="8" id="KW-0808">Transferase</keyword>
<dbReference type="Pfam" id="PF04564">
    <property type="entry name" value="U-box"/>
    <property type="match status" value="1"/>
</dbReference>